<evidence type="ECO:0000256" key="2">
    <source>
        <dbReference type="ARBA" id="ARBA00012035"/>
    </source>
</evidence>
<feature type="binding site" evidence="12">
    <location>
        <begin position="42"/>
        <end position="46"/>
    </location>
    <ligand>
        <name>substrate</name>
    </ligand>
</feature>
<dbReference type="CDD" id="cd01174">
    <property type="entry name" value="ribokinase"/>
    <property type="match status" value="1"/>
</dbReference>
<dbReference type="PANTHER" id="PTHR10584:SF166">
    <property type="entry name" value="RIBOKINASE"/>
    <property type="match status" value="1"/>
</dbReference>
<feature type="binding site" evidence="12">
    <location>
        <position position="237"/>
    </location>
    <ligand>
        <name>K(+)</name>
        <dbReference type="ChEBI" id="CHEBI:29103"/>
    </ligand>
</feature>
<proteinExistence type="inferred from homology"/>
<keyword evidence="15" id="KW-1185">Reference proteome</keyword>
<dbReference type="GO" id="GO:0004747">
    <property type="term" value="F:ribokinase activity"/>
    <property type="evidence" value="ECO:0007669"/>
    <property type="project" value="UniProtKB-EC"/>
</dbReference>
<keyword evidence="8 12" id="KW-0067">ATP-binding</keyword>
<feature type="binding site" evidence="12">
    <location>
        <position position="265"/>
    </location>
    <ligand>
        <name>ATP</name>
        <dbReference type="ChEBI" id="CHEBI:30616"/>
    </ligand>
</feature>
<evidence type="ECO:0000256" key="3">
    <source>
        <dbReference type="ARBA" id="ARBA00016943"/>
    </source>
</evidence>
<dbReference type="Proteomes" id="UP001221597">
    <property type="component" value="Chromosome"/>
</dbReference>
<comment type="similarity">
    <text evidence="1">Belongs to the carbohydrate kinase pfkB family.</text>
</comment>
<organism evidence="14 15">
    <name type="scientific">Halobacillus naozhouensis</name>
    <dbReference type="NCBI Taxonomy" id="554880"/>
    <lineage>
        <taxon>Bacteria</taxon>
        <taxon>Bacillati</taxon>
        <taxon>Bacillota</taxon>
        <taxon>Bacilli</taxon>
        <taxon>Bacillales</taxon>
        <taxon>Bacillaceae</taxon>
        <taxon>Halobacillus</taxon>
    </lineage>
</organism>
<comment type="function">
    <text evidence="12">Catalyzes the phosphorylation of ribose at O-5 in a reaction requiring ATP and magnesium. The resulting D-ribose-5-phosphate can then be used either for sythesis of nucleotides, histidine, and tryptophan, or as a component of the pentose phosphate pathway.</text>
</comment>
<sequence>MSYQPTVTVVGSINMDLVVSTDVMPLQGETVLGNNFATYPGGKGANQAVAAARMGANVNMIGAVGGDIFGRDLLQHLHNENIDTTAVHVFDSIPSGTATIILSEQDNRIIVAPGTNGMLSPELVQNHKSMIKDSDVILLQLEIPIETISYVASLAYDMGIPVILNPAPYQKLPSALLSQVEFLTPNETEASSLLKDPVLDILREKMIITQGDQGVVIHQNESDITIPGYKVPARDTTGAGDTFNGALATQLAKGKRLEKAVMYANAAAAMSVTKLGAQSGMPMKDEVEQFLQERSDQQ</sequence>
<comment type="subcellular location">
    <subcellularLocation>
        <location evidence="12">Cytoplasm</location>
    </subcellularLocation>
</comment>
<dbReference type="InterPro" id="IPR002173">
    <property type="entry name" value="Carboh/pur_kinase_PfkB_CS"/>
</dbReference>
<dbReference type="Gene3D" id="3.40.1190.20">
    <property type="match status" value="1"/>
</dbReference>
<feature type="binding site" evidence="12">
    <location>
        <position position="274"/>
    </location>
    <ligand>
        <name>K(+)</name>
        <dbReference type="ChEBI" id="CHEBI:29103"/>
    </ligand>
</feature>
<comment type="pathway">
    <text evidence="12">Carbohydrate metabolism; D-ribose degradation; D-ribose 5-phosphate from beta-D-ribopyranose: step 2/2.</text>
</comment>
<evidence type="ECO:0000256" key="4">
    <source>
        <dbReference type="ARBA" id="ARBA00022679"/>
    </source>
</evidence>
<reference evidence="14 15" key="1">
    <citation type="submission" date="2023-04" db="EMBL/GenBank/DDBJ databases">
        <title>Genome sequence of Halobacillus naozhouensis KACC 21980.</title>
        <authorList>
            <person name="Kim S."/>
            <person name="Heo J."/>
            <person name="Kwon S.-W."/>
        </authorList>
    </citation>
    <scope>NUCLEOTIDE SEQUENCE [LARGE SCALE GENOMIC DNA]</scope>
    <source>
        <strain evidence="14 15">KCTC 13234</strain>
    </source>
</reference>
<evidence type="ECO:0000256" key="5">
    <source>
        <dbReference type="ARBA" id="ARBA00022723"/>
    </source>
</evidence>
<evidence type="ECO:0000313" key="14">
    <source>
        <dbReference type="EMBL" id="WFT74250.1"/>
    </source>
</evidence>
<evidence type="ECO:0000313" key="15">
    <source>
        <dbReference type="Proteomes" id="UP001221597"/>
    </source>
</evidence>
<dbReference type="Pfam" id="PF00294">
    <property type="entry name" value="PfkB"/>
    <property type="match status" value="1"/>
</dbReference>
<dbReference type="InterPro" id="IPR002139">
    <property type="entry name" value="Ribo/fructo_kinase"/>
</dbReference>
<evidence type="ECO:0000256" key="8">
    <source>
        <dbReference type="ARBA" id="ARBA00022840"/>
    </source>
</evidence>
<evidence type="ECO:0000256" key="9">
    <source>
        <dbReference type="ARBA" id="ARBA00022842"/>
    </source>
</evidence>
<evidence type="ECO:0000256" key="6">
    <source>
        <dbReference type="ARBA" id="ARBA00022741"/>
    </source>
</evidence>
<feature type="binding site" evidence="12">
    <location>
        <position position="271"/>
    </location>
    <ligand>
        <name>K(+)</name>
        <dbReference type="ChEBI" id="CHEBI:29103"/>
    </ligand>
</feature>
<evidence type="ECO:0000256" key="10">
    <source>
        <dbReference type="ARBA" id="ARBA00022958"/>
    </source>
</evidence>
<comment type="catalytic activity">
    <reaction evidence="12">
        <text>D-ribose + ATP = D-ribose 5-phosphate + ADP + H(+)</text>
        <dbReference type="Rhea" id="RHEA:13697"/>
        <dbReference type="ChEBI" id="CHEBI:15378"/>
        <dbReference type="ChEBI" id="CHEBI:30616"/>
        <dbReference type="ChEBI" id="CHEBI:47013"/>
        <dbReference type="ChEBI" id="CHEBI:78346"/>
        <dbReference type="ChEBI" id="CHEBI:456216"/>
        <dbReference type="EC" id="2.7.1.15"/>
    </reaction>
</comment>
<evidence type="ECO:0000256" key="12">
    <source>
        <dbReference type="HAMAP-Rule" id="MF_01987"/>
    </source>
</evidence>
<feature type="binding site" evidence="12">
    <location>
        <begin position="209"/>
        <end position="214"/>
    </location>
    <ligand>
        <name>ATP</name>
        <dbReference type="ChEBI" id="CHEBI:30616"/>
    </ligand>
</feature>
<dbReference type="PROSITE" id="PS00584">
    <property type="entry name" value="PFKB_KINASES_2"/>
    <property type="match status" value="1"/>
</dbReference>
<dbReference type="InterPro" id="IPR011611">
    <property type="entry name" value="PfkB_dom"/>
</dbReference>
<keyword evidence="10 12" id="KW-0630">Potassium</keyword>
<dbReference type="EMBL" id="CP121671">
    <property type="protein sequence ID" value="WFT74250.1"/>
    <property type="molecule type" value="Genomic_DNA"/>
</dbReference>
<evidence type="ECO:0000256" key="7">
    <source>
        <dbReference type="ARBA" id="ARBA00022777"/>
    </source>
</evidence>
<feature type="active site" description="Proton acceptor" evidence="12">
    <location>
        <position position="241"/>
    </location>
</feature>
<feature type="binding site" evidence="12">
    <location>
        <position position="186"/>
    </location>
    <ligand>
        <name>ATP</name>
        <dbReference type="ChEBI" id="CHEBI:30616"/>
    </ligand>
</feature>
<comment type="activity regulation">
    <text evidence="12">Activated by a monovalent cation that binds near, but not in, the active site. The most likely occupant of the site in vivo is potassium. Ion binding induces a conformational change that may alter substrate affinity.</text>
</comment>
<dbReference type="InterPro" id="IPR011877">
    <property type="entry name" value="Ribokinase"/>
</dbReference>
<evidence type="ECO:0000256" key="11">
    <source>
        <dbReference type="ARBA" id="ARBA00023277"/>
    </source>
</evidence>
<dbReference type="NCBIfam" id="TIGR02152">
    <property type="entry name" value="D_ribokin_bact"/>
    <property type="match status" value="1"/>
</dbReference>
<feature type="domain" description="Carbohydrate kinase PfkB" evidence="13">
    <location>
        <begin position="6"/>
        <end position="282"/>
    </location>
</feature>
<dbReference type="PRINTS" id="PR00990">
    <property type="entry name" value="RIBOKINASE"/>
</dbReference>
<evidence type="ECO:0000259" key="13">
    <source>
        <dbReference type="Pfam" id="PF00294"/>
    </source>
</evidence>
<keyword evidence="6 12" id="KW-0547">Nucleotide-binding</keyword>
<feature type="binding site" evidence="12">
    <location>
        <begin position="240"/>
        <end position="241"/>
    </location>
    <ligand>
        <name>ATP</name>
        <dbReference type="ChEBI" id="CHEBI:30616"/>
    </ligand>
</feature>
<comment type="caution">
    <text evidence="12">Lacks conserved residue(s) required for the propagation of feature annotation.</text>
</comment>
<feature type="binding site" evidence="12">
    <location>
        <position position="142"/>
    </location>
    <ligand>
        <name>substrate</name>
    </ligand>
</feature>
<feature type="binding site" evidence="12">
    <location>
        <position position="276"/>
    </location>
    <ligand>
        <name>K(+)</name>
        <dbReference type="ChEBI" id="CHEBI:29103"/>
    </ligand>
</feature>
<feature type="binding site" evidence="12">
    <location>
        <begin position="14"/>
        <end position="16"/>
    </location>
    <ligand>
        <name>substrate</name>
    </ligand>
</feature>
<keyword evidence="9 12" id="KW-0460">Magnesium</keyword>
<dbReference type="RefSeq" id="WP_283076251.1">
    <property type="nucleotide sequence ID" value="NZ_CP121671.1"/>
</dbReference>
<dbReference type="EC" id="2.7.1.15" evidence="2 12"/>
<feature type="binding site" evidence="12">
    <location>
        <position position="241"/>
    </location>
    <ligand>
        <name>substrate</name>
    </ligand>
</feature>
<keyword evidence="11 12" id="KW-0119">Carbohydrate metabolism</keyword>
<name>A0ABY8IVM2_9BACI</name>
<evidence type="ECO:0000256" key="1">
    <source>
        <dbReference type="ARBA" id="ARBA00005380"/>
    </source>
</evidence>
<keyword evidence="7 12" id="KW-0418">Kinase</keyword>
<keyword evidence="5 12" id="KW-0479">Metal-binding</keyword>
<feature type="binding site" evidence="12">
    <location>
        <position position="235"/>
    </location>
    <ligand>
        <name>K(+)</name>
        <dbReference type="ChEBI" id="CHEBI:29103"/>
    </ligand>
</feature>
<accession>A0ABY8IVM2</accession>
<gene>
    <name evidence="12 14" type="primary">rbsK</name>
    <name evidence="14" type="ORF">P9989_18110</name>
</gene>
<protein>
    <recommendedName>
        <fullName evidence="3 12">Ribokinase</fullName>
        <shortName evidence="12">RK</shortName>
        <ecNumber evidence="2 12">2.7.1.15</ecNumber>
    </recommendedName>
</protein>
<dbReference type="InterPro" id="IPR029056">
    <property type="entry name" value="Ribokinase-like"/>
</dbReference>
<comment type="similarity">
    <text evidence="12">Belongs to the carbohydrate kinase PfkB family. Ribokinase subfamily.</text>
</comment>
<keyword evidence="4 12" id="KW-0808">Transferase</keyword>
<dbReference type="SUPFAM" id="SSF53613">
    <property type="entry name" value="Ribokinase-like"/>
    <property type="match status" value="1"/>
</dbReference>
<dbReference type="HAMAP" id="MF_01987">
    <property type="entry name" value="Ribokinase"/>
    <property type="match status" value="1"/>
</dbReference>
<comment type="subunit">
    <text evidence="12">Homodimer.</text>
</comment>
<dbReference type="PANTHER" id="PTHR10584">
    <property type="entry name" value="SUGAR KINASE"/>
    <property type="match status" value="1"/>
</dbReference>
<keyword evidence="12" id="KW-0963">Cytoplasm</keyword>
<comment type="cofactor">
    <cofactor evidence="12">
        <name>Mg(2+)</name>
        <dbReference type="ChEBI" id="CHEBI:18420"/>
    </cofactor>
    <text evidence="12">Requires a divalent cation, most likely magnesium in vivo, as an electrophilic catalyst to aid phosphoryl group transfer. It is the chelate of the metal and the nucleotide that is the actual substrate.</text>
</comment>